<accession>A0AAE1Q7W3</accession>
<dbReference type="InterPro" id="IPR011992">
    <property type="entry name" value="EF-hand-dom_pair"/>
</dbReference>
<feature type="domain" description="EF-hand" evidence="9">
    <location>
        <begin position="139"/>
        <end position="174"/>
    </location>
</feature>
<dbReference type="InterPro" id="IPR002048">
    <property type="entry name" value="EF_hand_dom"/>
</dbReference>
<organism evidence="10 11">
    <name type="scientific">Petrolisthes manimaculis</name>
    <dbReference type="NCBI Taxonomy" id="1843537"/>
    <lineage>
        <taxon>Eukaryota</taxon>
        <taxon>Metazoa</taxon>
        <taxon>Ecdysozoa</taxon>
        <taxon>Arthropoda</taxon>
        <taxon>Crustacea</taxon>
        <taxon>Multicrustacea</taxon>
        <taxon>Malacostraca</taxon>
        <taxon>Eumalacostraca</taxon>
        <taxon>Eucarida</taxon>
        <taxon>Decapoda</taxon>
        <taxon>Pleocyemata</taxon>
        <taxon>Anomura</taxon>
        <taxon>Galatheoidea</taxon>
        <taxon>Porcellanidae</taxon>
        <taxon>Petrolisthes</taxon>
    </lineage>
</organism>
<evidence type="ECO:0000256" key="7">
    <source>
        <dbReference type="ARBA" id="ARBA00038202"/>
    </source>
</evidence>
<feature type="domain" description="EF-hand" evidence="9">
    <location>
        <begin position="175"/>
        <end position="210"/>
    </location>
</feature>
<keyword evidence="3" id="KW-0106">Calcium</keyword>
<feature type="non-terminal residue" evidence="10">
    <location>
        <position position="282"/>
    </location>
</feature>
<dbReference type="Pfam" id="PF13499">
    <property type="entry name" value="EF-hand_7"/>
    <property type="match status" value="3"/>
</dbReference>
<dbReference type="FunFam" id="1.10.238.10:FF:000103">
    <property type="entry name" value="Troponin C Ib"/>
    <property type="match status" value="1"/>
</dbReference>
<evidence type="ECO:0000256" key="2">
    <source>
        <dbReference type="ARBA" id="ARBA00022737"/>
    </source>
</evidence>
<dbReference type="SUPFAM" id="SSF47473">
    <property type="entry name" value="EF-hand"/>
    <property type="match status" value="2"/>
</dbReference>
<feature type="domain" description="EF-hand" evidence="9">
    <location>
        <begin position="251"/>
        <end position="282"/>
    </location>
</feature>
<name>A0AAE1Q7W3_9EUCA</name>
<evidence type="ECO:0000313" key="11">
    <source>
        <dbReference type="Proteomes" id="UP001292094"/>
    </source>
</evidence>
<dbReference type="InterPro" id="IPR050230">
    <property type="entry name" value="CALM/Myosin/TropC-like"/>
</dbReference>
<keyword evidence="1" id="KW-0479">Metal-binding</keyword>
<dbReference type="AlphaFoldDB" id="A0AAE1Q7W3"/>
<dbReference type="GO" id="GO:0005509">
    <property type="term" value="F:calcium ion binding"/>
    <property type="evidence" value="ECO:0007669"/>
    <property type="project" value="InterPro"/>
</dbReference>
<protein>
    <recommendedName>
        <fullName evidence="9">EF-hand domain-containing protein</fullName>
    </recommendedName>
</protein>
<feature type="domain" description="EF-hand" evidence="9">
    <location>
        <begin position="24"/>
        <end position="59"/>
    </location>
</feature>
<sequence length="282" mass="31664">SGELEFEEFVELAAKFLIEEDEEALKAELKEAFRIYDKGGNGYITTETLKEILRELDNRLTEEELEGIIEEVDEDGSGTLDFDVRIKGGGVGYSEPLAERSPVIHNLRSSSIRPSPSTHSPATTTTTTTTTVMDLLEEEQITALEKAFNSFDTDAKGYITPETVGVILRMMGVKISEKHLQEVIAETDEDGSGQLEFEEFAELAAKFLIEEDQEALQTELKEAFRIYDREGNGYISVNTLKEILRELDSRLTEDDLDCIIEEIDEDGSGTIDFNEFMKMMNG</sequence>
<keyword evidence="11" id="KW-1185">Reference proteome</keyword>
<comment type="caution">
    <text evidence="10">The sequence shown here is derived from an EMBL/GenBank/DDBJ whole genome shotgun (WGS) entry which is preliminary data.</text>
</comment>
<evidence type="ECO:0000259" key="9">
    <source>
        <dbReference type="PROSITE" id="PS50222"/>
    </source>
</evidence>
<proteinExistence type="inferred from homology"/>
<evidence type="ECO:0000256" key="3">
    <source>
        <dbReference type="ARBA" id="ARBA00022837"/>
    </source>
</evidence>
<feature type="compositionally biased region" description="Low complexity" evidence="8">
    <location>
        <begin position="109"/>
        <end position="127"/>
    </location>
</feature>
<evidence type="ECO:0000256" key="8">
    <source>
        <dbReference type="SAM" id="MobiDB-lite"/>
    </source>
</evidence>
<comment type="similarity">
    <text evidence="7">Belongs to the troponin C family.</text>
</comment>
<dbReference type="PANTHER" id="PTHR23048:SF0">
    <property type="entry name" value="CALMODULIN LIKE 3"/>
    <property type="match status" value="1"/>
</dbReference>
<dbReference type="SMART" id="SM00054">
    <property type="entry name" value="EFh"/>
    <property type="match status" value="6"/>
</dbReference>
<dbReference type="EMBL" id="JAWZYT010000592">
    <property type="protein sequence ID" value="KAK4321419.1"/>
    <property type="molecule type" value="Genomic_DNA"/>
</dbReference>
<comment type="function">
    <text evidence="6">Troponin is the central regulatory protein of striated muscle contraction. Tn consists of three components: Tn-I which is the inhibitor of actomyosin ATPase, Tn-T which contains the binding site for tropomyosin and Tn-C. The binding of calcium to Tn-C abolishes the inhibitory action of Tn on actin filaments.</text>
</comment>
<evidence type="ECO:0000256" key="4">
    <source>
        <dbReference type="ARBA" id="ARBA00022990"/>
    </source>
</evidence>
<dbReference type="InterPro" id="IPR018247">
    <property type="entry name" value="EF_Hand_1_Ca_BS"/>
</dbReference>
<evidence type="ECO:0000256" key="6">
    <source>
        <dbReference type="ARBA" id="ARBA00037722"/>
    </source>
</evidence>
<keyword evidence="2" id="KW-0677">Repeat</keyword>
<dbReference type="PROSITE" id="PS50222">
    <property type="entry name" value="EF_HAND_2"/>
    <property type="match status" value="5"/>
</dbReference>
<feature type="domain" description="EF-hand" evidence="9">
    <location>
        <begin position="215"/>
        <end position="250"/>
    </location>
</feature>
<evidence type="ECO:0000256" key="5">
    <source>
        <dbReference type="ARBA" id="ARBA00023179"/>
    </source>
</evidence>
<gene>
    <name evidence="10" type="ORF">Pmani_007774</name>
</gene>
<feature type="region of interest" description="Disordered" evidence="8">
    <location>
        <begin position="108"/>
        <end position="127"/>
    </location>
</feature>
<dbReference type="Proteomes" id="UP001292094">
    <property type="component" value="Unassembled WGS sequence"/>
</dbReference>
<dbReference type="CDD" id="cd00051">
    <property type="entry name" value="EFh"/>
    <property type="match status" value="2"/>
</dbReference>
<dbReference type="PANTHER" id="PTHR23048">
    <property type="entry name" value="MYOSIN LIGHT CHAIN 1, 3"/>
    <property type="match status" value="1"/>
</dbReference>
<dbReference type="GO" id="GO:0016460">
    <property type="term" value="C:myosin II complex"/>
    <property type="evidence" value="ECO:0007669"/>
    <property type="project" value="TreeGrafter"/>
</dbReference>
<dbReference type="FunFam" id="1.10.238.10:FF:000001">
    <property type="entry name" value="Calmodulin 1"/>
    <property type="match status" value="1"/>
</dbReference>
<dbReference type="PROSITE" id="PS00018">
    <property type="entry name" value="EF_HAND_1"/>
    <property type="match status" value="2"/>
</dbReference>
<evidence type="ECO:0000256" key="1">
    <source>
        <dbReference type="ARBA" id="ARBA00022723"/>
    </source>
</evidence>
<evidence type="ECO:0000313" key="10">
    <source>
        <dbReference type="EMBL" id="KAK4321419.1"/>
    </source>
</evidence>
<dbReference type="Gene3D" id="1.10.238.10">
    <property type="entry name" value="EF-hand"/>
    <property type="match status" value="3"/>
</dbReference>
<keyword evidence="4" id="KW-0007">Acetylation</keyword>
<reference evidence="10" key="1">
    <citation type="submission" date="2023-11" db="EMBL/GenBank/DDBJ databases">
        <title>Genome assemblies of two species of porcelain crab, Petrolisthes cinctipes and Petrolisthes manimaculis (Anomura: Porcellanidae).</title>
        <authorList>
            <person name="Angst P."/>
        </authorList>
    </citation>
    <scope>NUCLEOTIDE SEQUENCE</scope>
    <source>
        <strain evidence="10">PB745_02</strain>
        <tissue evidence="10">Gill</tissue>
    </source>
</reference>
<keyword evidence="5" id="KW-0514">Muscle protein</keyword>